<accession>A0A915KZR2</accession>
<evidence type="ECO:0000313" key="5">
    <source>
        <dbReference type="WBParaSite" id="nRc.2.0.1.t43934-RA"/>
    </source>
</evidence>
<protein>
    <submittedName>
        <fullName evidence="5">Uncharacterized protein</fullName>
    </submittedName>
</protein>
<keyword evidence="3" id="KW-0472">Membrane</keyword>
<dbReference type="PANTHER" id="PTHR35981:SF2">
    <property type="entry name" value="ION TRANSPORT PEPTIDE, ISOFORM C"/>
    <property type="match status" value="1"/>
</dbReference>
<evidence type="ECO:0000256" key="1">
    <source>
        <dbReference type="ARBA" id="ARBA00005447"/>
    </source>
</evidence>
<reference evidence="5" key="1">
    <citation type="submission" date="2022-11" db="UniProtKB">
        <authorList>
            <consortium name="WormBaseParasite"/>
        </authorList>
    </citation>
    <scope>IDENTIFICATION</scope>
</reference>
<evidence type="ECO:0000313" key="4">
    <source>
        <dbReference type="Proteomes" id="UP000887565"/>
    </source>
</evidence>
<feature type="transmembrane region" description="Helical" evidence="3">
    <location>
        <begin position="12"/>
        <end position="33"/>
    </location>
</feature>
<sequence>MENSSSTRSKNLLVTLWSKTGWLLFAAILLSPYDQHHRFFDGNGMPSSGHRITGCEAVTLQEILSRNTKCPHLSNEGLHSQLDNVCEVCFQLFRFMDPDIGAKCRRNCFINPYYQWCTAALSNNEVPYPENLDRY</sequence>
<evidence type="ECO:0000256" key="3">
    <source>
        <dbReference type="SAM" id="Phobius"/>
    </source>
</evidence>
<dbReference type="PANTHER" id="PTHR35981">
    <property type="entry name" value="ION TRANSPORT PEPTIDE, ISOFORM C"/>
    <property type="match status" value="1"/>
</dbReference>
<name>A0A915KZR2_ROMCU</name>
<comment type="similarity">
    <text evidence="1">Belongs to the arthropod CHH/MIH/GIH/VIH hormone family.</text>
</comment>
<keyword evidence="3" id="KW-0812">Transmembrane</keyword>
<dbReference type="AlphaFoldDB" id="A0A915KZR2"/>
<dbReference type="GO" id="GO:0007623">
    <property type="term" value="P:circadian rhythm"/>
    <property type="evidence" value="ECO:0007669"/>
    <property type="project" value="TreeGrafter"/>
</dbReference>
<organism evidence="4 5">
    <name type="scientific">Romanomermis culicivorax</name>
    <name type="common">Nematode worm</name>
    <dbReference type="NCBI Taxonomy" id="13658"/>
    <lineage>
        <taxon>Eukaryota</taxon>
        <taxon>Metazoa</taxon>
        <taxon>Ecdysozoa</taxon>
        <taxon>Nematoda</taxon>
        <taxon>Enoplea</taxon>
        <taxon>Dorylaimia</taxon>
        <taxon>Mermithida</taxon>
        <taxon>Mermithoidea</taxon>
        <taxon>Mermithidae</taxon>
        <taxon>Romanomermis</taxon>
    </lineage>
</organism>
<evidence type="ECO:0000256" key="2">
    <source>
        <dbReference type="PIRSR" id="PIRSR631098-51"/>
    </source>
</evidence>
<feature type="disulfide bond" evidence="2">
    <location>
        <begin position="86"/>
        <end position="104"/>
    </location>
</feature>
<keyword evidence="3" id="KW-1133">Transmembrane helix</keyword>
<keyword evidence="2" id="KW-1015">Disulfide bond</keyword>
<feature type="disulfide bond" evidence="2">
    <location>
        <begin position="89"/>
        <end position="117"/>
    </location>
</feature>
<feature type="disulfide bond" evidence="2">
    <location>
        <begin position="70"/>
        <end position="108"/>
    </location>
</feature>
<proteinExistence type="inferred from homology"/>
<dbReference type="WBParaSite" id="nRc.2.0.1.t43934-RA">
    <property type="protein sequence ID" value="nRc.2.0.1.t43934-RA"/>
    <property type="gene ID" value="nRc.2.0.1.g43934"/>
</dbReference>
<dbReference type="Pfam" id="PF01147">
    <property type="entry name" value="Crust_neurohorm"/>
    <property type="match status" value="1"/>
</dbReference>
<dbReference type="InterPro" id="IPR035957">
    <property type="entry name" value="Crust_neurohorm_sf"/>
</dbReference>
<dbReference type="Proteomes" id="UP000887565">
    <property type="component" value="Unplaced"/>
</dbReference>
<keyword evidence="4" id="KW-1185">Reference proteome</keyword>
<dbReference type="SUPFAM" id="SSF81778">
    <property type="entry name" value="Crustacean CHH/MIH/GIH neurohormone"/>
    <property type="match status" value="1"/>
</dbReference>
<dbReference type="Gene3D" id="1.10.2010.10">
    <property type="entry name" value="Crustacean CHH/MIH/GIH neurohormone"/>
    <property type="match status" value="1"/>
</dbReference>
<dbReference type="InterPro" id="IPR031098">
    <property type="entry name" value="Crust_neurohorm"/>
</dbReference>